<feature type="region of interest" description="Disordered" evidence="12">
    <location>
        <begin position="1"/>
        <end position="58"/>
    </location>
</feature>
<proteinExistence type="inferred from homology"/>
<evidence type="ECO:0000256" key="4">
    <source>
        <dbReference type="ARBA" id="ARBA00022801"/>
    </source>
</evidence>
<evidence type="ECO:0000256" key="12">
    <source>
        <dbReference type="SAM" id="MobiDB-lite"/>
    </source>
</evidence>
<name>A0A438NEJ4_EXOME</name>
<dbReference type="NCBIfam" id="TIGR03953">
    <property type="entry name" value="rplD_bact"/>
    <property type="match status" value="1"/>
</dbReference>
<gene>
    <name evidence="14" type="ORF">B0A52_01983</name>
</gene>
<evidence type="ECO:0000256" key="13">
    <source>
        <dbReference type="SAM" id="Phobius"/>
    </source>
</evidence>
<dbReference type="GO" id="GO:0005524">
    <property type="term" value="F:ATP binding"/>
    <property type="evidence" value="ECO:0007669"/>
    <property type="project" value="UniProtKB-KW"/>
</dbReference>
<evidence type="ECO:0000313" key="14">
    <source>
        <dbReference type="EMBL" id="RVX74151.1"/>
    </source>
</evidence>
<dbReference type="VEuPathDB" id="FungiDB:PV10_03807"/>
<evidence type="ECO:0000256" key="8">
    <source>
        <dbReference type="ARBA" id="ARBA00038903"/>
    </source>
</evidence>
<comment type="similarity">
    <text evidence="3">Belongs to the universal ribosomal protein uL4 family.</text>
</comment>
<dbReference type="PANTHER" id="PTHR11782">
    <property type="entry name" value="ADENOSINE/GUANOSINE DIPHOSPHATASE"/>
    <property type="match status" value="1"/>
</dbReference>
<dbReference type="GO" id="GO:1990904">
    <property type="term" value="C:ribonucleoprotein complex"/>
    <property type="evidence" value="ECO:0007669"/>
    <property type="project" value="UniProtKB-KW"/>
</dbReference>
<keyword evidence="6" id="KW-0687">Ribonucleoprotein</keyword>
<dbReference type="EC" id="3.6.1.42" evidence="8"/>
<dbReference type="Gene3D" id="3.30.420.150">
    <property type="entry name" value="Exopolyphosphatase. Domain 2"/>
    <property type="match status" value="1"/>
</dbReference>
<dbReference type="Gene3D" id="3.40.1370.10">
    <property type="match status" value="1"/>
</dbReference>
<comment type="function">
    <text evidence="7">After transfer of sugars to endogenous macromolecular acceptors, the enzyme converts nucleoside diphosphates to nucleoside monophosphates which in turn exit the Golgi lumen in a coupled antiporter reaction, allowing entry of additional nucleotide sugar from the cytosol.</text>
</comment>
<feature type="compositionally biased region" description="Low complexity" evidence="12">
    <location>
        <begin position="605"/>
        <end position="617"/>
    </location>
</feature>
<dbReference type="GO" id="GO:0004382">
    <property type="term" value="F:GDP phosphatase activity"/>
    <property type="evidence" value="ECO:0007669"/>
    <property type="project" value="UniProtKB-EC"/>
</dbReference>
<feature type="binding site" evidence="10">
    <location>
        <begin position="291"/>
        <end position="295"/>
    </location>
    <ligand>
        <name>ATP</name>
        <dbReference type="ChEBI" id="CHEBI:30616"/>
    </ligand>
</feature>
<comment type="caution">
    <text evidence="14">The sequence shown here is derived from an EMBL/GenBank/DDBJ whole genome shotgun (WGS) entry which is preliminary data.</text>
</comment>
<dbReference type="GO" id="GO:0006412">
    <property type="term" value="P:translation"/>
    <property type="evidence" value="ECO:0007669"/>
    <property type="project" value="InterPro"/>
</dbReference>
<dbReference type="SUPFAM" id="SSF52166">
    <property type="entry name" value="Ribosomal protein L4"/>
    <property type="match status" value="1"/>
</dbReference>
<keyword evidence="10" id="KW-0547">Nucleotide-binding</keyword>
<protein>
    <recommendedName>
        <fullName evidence="8">guanosine-diphosphatase</fullName>
        <ecNumber evidence="8">3.6.1.42</ecNumber>
    </recommendedName>
</protein>
<keyword evidence="13" id="KW-0472">Membrane</keyword>
<dbReference type="VEuPathDB" id="FungiDB:PV10_04749"/>
<dbReference type="InterPro" id="IPR023574">
    <property type="entry name" value="Ribosomal_uL4_dom_sf"/>
</dbReference>
<dbReference type="CDD" id="cd24040">
    <property type="entry name" value="ASKHA_NBD_GDA1"/>
    <property type="match status" value="1"/>
</dbReference>
<dbReference type="InterPro" id="IPR000407">
    <property type="entry name" value="GDA1_CD39_NTPase"/>
</dbReference>
<dbReference type="OrthoDB" id="6372431at2759"/>
<keyword evidence="10" id="KW-0067">ATP-binding</keyword>
<dbReference type="Gene3D" id="3.30.420.40">
    <property type="match status" value="1"/>
</dbReference>
<dbReference type="GO" id="GO:0006487">
    <property type="term" value="P:protein N-linked glycosylation"/>
    <property type="evidence" value="ECO:0007669"/>
    <property type="project" value="TreeGrafter"/>
</dbReference>
<dbReference type="GO" id="GO:0045134">
    <property type="term" value="F:UDP phosphatase activity"/>
    <property type="evidence" value="ECO:0007669"/>
    <property type="project" value="TreeGrafter"/>
</dbReference>
<feature type="region of interest" description="Disordered" evidence="12">
    <location>
        <begin position="674"/>
        <end position="719"/>
    </location>
</feature>
<feature type="compositionally biased region" description="Basic and acidic residues" evidence="12">
    <location>
        <begin position="1"/>
        <end position="10"/>
    </location>
</feature>
<dbReference type="GO" id="GO:0005840">
    <property type="term" value="C:ribosome"/>
    <property type="evidence" value="ECO:0007669"/>
    <property type="project" value="UniProtKB-KW"/>
</dbReference>
<dbReference type="Pfam" id="PF01150">
    <property type="entry name" value="GDA1_CD39"/>
    <property type="match status" value="1"/>
</dbReference>
<evidence type="ECO:0000256" key="10">
    <source>
        <dbReference type="PIRSR" id="PIRSR600407-2"/>
    </source>
</evidence>
<organism evidence="14 15">
    <name type="scientific">Exophiala mesophila</name>
    <name type="common">Black yeast-like fungus</name>
    <dbReference type="NCBI Taxonomy" id="212818"/>
    <lineage>
        <taxon>Eukaryota</taxon>
        <taxon>Fungi</taxon>
        <taxon>Dikarya</taxon>
        <taxon>Ascomycota</taxon>
        <taxon>Pezizomycotina</taxon>
        <taxon>Eurotiomycetes</taxon>
        <taxon>Chaetothyriomycetidae</taxon>
        <taxon>Chaetothyriales</taxon>
        <taxon>Herpotrichiellaceae</taxon>
        <taxon>Exophiala</taxon>
    </lineage>
</organism>
<dbReference type="Pfam" id="PF00573">
    <property type="entry name" value="Ribosomal_L4"/>
    <property type="match status" value="1"/>
</dbReference>
<dbReference type="GO" id="GO:0009134">
    <property type="term" value="P:nucleoside diphosphate catabolic process"/>
    <property type="evidence" value="ECO:0007669"/>
    <property type="project" value="TreeGrafter"/>
</dbReference>
<comment type="subcellular location">
    <subcellularLocation>
        <location evidence="1">Golgi apparatus membrane</location>
        <topology evidence="1">Single-pass type II membrane protein</topology>
    </subcellularLocation>
</comment>
<sequence length="869" mass="96061">MPASKPDDRSGIWSYVPFGSSPRRRSVSGALPTRNGSANTPWDPFEKSDRQVGRPPSKLDSIKHAWMTQSRQARYLKTGGVLSLIVLLYLFLFNGGSNTYAGGNNVYTSATSPTSKCTKPHELSKPLVQYAIMIDAGSTGSRIHVYKFNNCGPTPELESEEFKMTEKKPEGSGLSSYKSDAEGAAKSLDPLLEVALKTVPDDYKSCTPIAVKATAGLRLLGDEMSQKILDAVRTRLETVYPFPVVSKEKGGVEIMKGEDEGVFAWITTNYLLGKIGGPDHTPTAAIFDLGGGSTQIVFQPTFKGSPNGGMPPKMEEGDHKYRLSFGGRDFELYQHSHLGYGLMSARKALHESVLDHMHKQNPESRAWLSKPIPNHCITPGVQKKIDVTMPPDHPLAGDHTVTMEGPTDAIPAQCRALAEGILYKDKTCTLAPCSFNGVHQPALEKTFAREDIYIFSYFYDRTSELGMPESFTIRELQDLTSKVCGGEDKWVGAFSGIEGALAELKDRPEWCLDLNFMGALLHTGYEMPIDREVRIAKKIKGNELGWCLGASLPLSFKRLNLSDPLTQCLVPGLTRSFASETHLPVAELTREIEAEAAASSTKADTPSNTSSTNTPKLSLNAFESPVLATLYNFPKLEPSRYALYHPKFLDVPLRRDILHRAVIYEGDRTRQGTASTKWRKDVHGSNRKIVPQKGTGRARAGDKKSPTRRGGGVAFGPHPRDFSTELPQKIYARAVRTALSYRYRKGELIILDNELCLPDSVGDARVSWLKAVMTRNRIGNANGRSLLVTSTTQDVSPELFESMETIGRHGMLRSLENVDVKNLLETNRIVIERQALQSLLWMHCSDLGPEYDTEFEADSPFVQYFDQTL</sequence>
<reference evidence="14 15" key="1">
    <citation type="submission" date="2017-03" db="EMBL/GenBank/DDBJ databases">
        <title>Genomes of endolithic fungi from Antarctica.</title>
        <authorList>
            <person name="Coleine C."/>
            <person name="Masonjones S."/>
            <person name="Stajich J.E."/>
        </authorList>
    </citation>
    <scope>NUCLEOTIDE SEQUENCE [LARGE SCALE GENOMIC DNA]</scope>
    <source>
        <strain evidence="14 15">CCFEE 6314</strain>
    </source>
</reference>
<evidence type="ECO:0000256" key="3">
    <source>
        <dbReference type="ARBA" id="ARBA00010528"/>
    </source>
</evidence>
<evidence type="ECO:0000256" key="7">
    <source>
        <dbReference type="ARBA" id="ARBA00037742"/>
    </source>
</evidence>
<evidence type="ECO:0000256" key="1">
    <source>
        <dbReference type="ARBA" id="ARBA00004323"/>
    </source>
</evidence>
<keyword evidence="13" id="KW-0812">Transmembrane</keyword>
<keyword evidence="4 11" id="KW-0378">Hydrolase</keyword>
<dbReference type="GO" id="GO:0003735">
    <property type="term" value="F:structural constituent of ribosome"/>
    <property type="evidence" value="ECO:0007669"/>
    <property type="project" value="InterPro"/>
</dbReference>
<dbReference type="EMBL" id="NAJM01000005">
    <property type="protein sequence ID" value="RVX74151.1"/>
    <property type="molecule type" value="Genomic_DNA"/>
</dbReference>
<feature type="transmembrane region" description="Helical" evidence="13">
    <location>
        <begin position="75"/>
        <end position="93"/>
    </location>
</feature>
<dbReference type="PANTHER" id="PTHR11782:SF83">
    <property type="entry name" value="GUANOSINE-DIPHOSPHATASE"/>
    <property type="match status" value="1"/>
</dbReference>
<dbReference type="PROSITE" id="PS01238">
    <property type="entry name" value="GDA1_CD39_NTPASE"/>
    <property type="match status" value="1"/>
</dbReference>
<feature type="region of interest" description="Disordered" evidence="12">
    <location>
        <begin position="594"/>
        <end position="617"/>
    </location>
</feature>
<evidence type="ECO:0000256" key="2">
    <source>
        <dbReference type="ARBA" id="ARBA00009283"/>
    </source>
</evidence>
<dbReference type="Proteomes" id="UP000288859">
    <property type="component" value="Unassembled WGS sequence"/>
</dbReference>
<feature type="active site" description="Proton acceptor" evidence="9">
    <location>
        <position position="260"/>
    </location>
</feature>
<dbReference type="InterPro" id="IPR013005">
    <property type="entry name" value="Ribosomal_uL4-like"/>
</dbReference>
<accession>A0A438NEJ4</accession>
<comment type="similarity">
    <text evidence="2 11">Belongs to the GDA1/CD39 NTPase family.</text>
</comment>
<dbReference type="InterPro" id="IPR002136">
    <property type="entry name" value="Ribosomal_uL4"/>
</dbReference>
<evidence type="ECO:0000256" key="6">
    <source>
        <dbReference type="ARBA" id="ARBA00023274"/>
    </source>
</evidence>
<dbReference type="GO" id="GO:0017111">
    <property type="term" value="F:ribonucleoside triphosphate phosphatase activity"/>
    <property type="evidence" value="ECO:0007669"/>
    <property type="project" value="TreeGrafter"/>
</dbReference>
<dbReference type="AlphaFoldDB" id="A0A438NEJ4"/>
<evidence type="ECO:0000256" key="5">
    <source>
        <dbReference type="ARBA" id="ARBA00022980"/>
    </source>
</evidence>
<evidence type="ECO:0000313" key="15">
    <source>
        <dbReference type="Proteomes" id="UP000288859"/>
    </source>
</evidence>
<dbReference type="GO" id="GO:0000139">
    <property type="term" value="C:Golgi membrane"/>
    <property type="evidence" value="ECO:0007669"/>
    <property type="project" value="UniProtKB-SubCell"/>
</dbReference>
<evidence type="ECO:0000256" key="11">
    <source>
        <dbReference type="RuleBase" id="RU003833"/>
    </source>
</evidence>
<keyword evidence="5" id="KW-0689">Ribosomal protein</keyword>
<evidence type="ECO:0000256" key="9">
    <source>
        <dbReference type="PIRSR" id="PIRSR600407-1"/>
    </source>
</evidence>
<keyword evidence="13" id="KW-1133">Transmembrane helix</keyword>